<proteinExistence type="predicted"/>
<protein>
    <submittedName>
        <fullName evidence="1">Uncharacterized protein</fullName>
    </submittedName>
</protein>
<reference evidence="2" key="1">
    <citation type="journal article" date="2023" name="Int. J. Syst. Evol. Microbiol.">
        <title>Claveliimonas bilis gen. nov., sp. nov., deoxycholic acid-producing bacteria isolated from human faeces, and reclassification of Sellimonas monacensis Zenner et al. 2021 as Claveliimonas monacensis comb. nov.</title>
        <authorList>
            <person name="Hisatomi A."/>
            <person name="Kastawa N.W.E.P.G."/>
            <person name="Song I."/>
            <person name="Ohkuma M."/>
            <person name="Fukiya S."/>
            <person name="Sakamoto M."/>
        </authorList>
    </citation>
    <scope>NUCLEOTIDE SEQUENCE [LARGE SCALE GENOMIC DNA]</scope>
    <source>
        <strain evidence="2">12BBH14</strain>
    </source>
</reference>
<name>A0ABM8I5K8_9FIRM</name>
<dbReference type="Proteomes" id="UP001305815">
    <property type="component" value="Chromosome"/>
</dbReference>
<evidence type="ECO:0000313" key="2">
    <source>
        <dbReference type="Proteomes" id="UP001305815"/>
    </source>
</evidence>
<organism evidence="1 2">
    <name type="scientific">Claveliimonas bilis</name>
    <dbReference type="NCBI Taxonomy" id="3028070"/>
    <lineage>
        <taxon>Bacteria</taxon>
        <taxon>Bacillati</taxon>
        <taxon>Bacillota</taxon>
        <taxon>Clostridia</taxon>
        <taxon>Lachnospirales</taxon>
        <taxon>Lachnospiraceae</taxon>
        <taxon>Claveliimonas</taxon>
    </lineage>
</organism>
<dbReference type="RefSeq" id="WP_230105266.1">
    <property type="nucleotide sequence ID" value="NZ_AP024845.1"/>
</dbReference>
<accession>A0ABM8I5K8</accession>
<keyword evidence="2" id="KW-1185">Reference proteome</keyword>
<sequence length="51" mass="6223">MHKVMIFQVLNVFMTRKYELNKDGSCREHLRQVEHENVFSQLKNLGRNKIY</sequence>
<evidence type="ECO:0000313" key="1">
    <source>
        <dbReference type="EMBL" id="BDZ78413.1"/>
    </source>
</evidence>
<dbReference type="EMBL" id="AP027742">
    <property type="protein sequence ID" value="BDZ78413.1"/>
    <property type="molecule type" value="Genomic_DNA"/>
</dbReference>
<gene>
    <name evidence="1" type="ORF">Lac1_25960</name>
</gene>